<organism evidence="3 4">
    <name type="scientific">Leptospira ellinghausenii</name>
    <dbReference type="NCBI Taxonomy" id="1917822"/>
    <lineage>
        <taxon>Bacteria</taxon>
        <taxon>Pseudomonadati</taxon>
        <taxon>Spirochaetota</taxon>
        <taxon>Spirochaetia</taxon>
        <taxon>Leptospirales</taxon>
        <taxon>Leptospiraceae</taxon>
        <taxon>Leptospira</taxon>
    </lineage>
</organism>
<evidence type="ECO:0000259" key="2">
    <source>
        <dbReference type="Pfam" id="PF08242"/>
    </source>
</evidence>
<feature type="transmembrane region" description="Helical" evidence="1">
    <location>
        <begin position="145"/>
        <end position="166"/>
    </location>
</feature>
<keyword evidence="1" id="KW-1133">Transmembrane helix</keyword>
<dbReference type="EMBL" id="BFAZ01000003">
    <property type="protein sequence ID" value="GBF41355.1"/>
    <property type="molecule type" value="Genomic_DNA"/>
</dbReference>
<accession>A0A2P2D9V2</accession>
<keyword evidence="1" id="KW-0812">Transmembrane</keyword>
<evidence type="ECO:0000256" key="1">
    <source>
        <dbReference type="SAM" id="Phobius"/>
    </source>
</evidence>
<comment type="caution">
    <text evidence="3">The sequence shown here is derived from an EMBL/GenBank/DDBJ whole genome shotgun (WGS) entry which is preliminary data.</text>
</comment>
<dbReference type="Gene3D" id="3.40.50.150">
    <property type="entry name" value="Vaccinia Virus protein VP39"/>
    <property type="match status" value="1"/>
</dbReference>
<feature type="transmembrane region" description="Helical" evidence="1">
    <location>
        <begin position="228"/>
        <end position="247"/>
    </location>
</feature>
<dbReference type="Pfam" id="PF08242">
    <property type="entry name" value="Methyltransf_12"/>
    <property type="match status" value="1"/>
</dbReference>
<keyword evidence="4" id="KW-1185">Reference proteome</keyword>
<dbReference type="SUPFAM" id="SSF53335">
    <property type="entry name" value="S-adenosyl-L-methionine-dependent methyltransferases"/>
    <property type="match status" value="1"/>
</dbReference>
<reference evidence="4" key="1">
    <citation type="journal article" date="2019" name="Microbiol. Immunol.">
        <title>Molecular and phenotypic characterization of Leptospira johnsonii sp. nov., Leptospira ellinghausenii sp. nov. and Leptospira ryugenii sp. nov. isolated from soil and water in Japan.</title>
        <authorList>
            <person name="Masuzawa T."/>
            <person name="Saito M."/>
            <person name="Nakao R."/>
            <person name="Nikaido Y."/>
            <person name="Matsumoto M."/>
            <person name="Ogawa M."/>
            <person name="Yokoyama M."/>
            <person name="Hidaka Y."/>
            <person name="Tomita J."/>
            <person name="Sakakibara K."/>
            <person name="Suzuki K."/>
            <person name="Yasuda S."/>
            <person name="Sato H."/>
            <person name="Yamaguchi M."/>
            <person name="Yoshida S.I."/>
            <person name="Koizumi N."/>
            <person name="Kawamura Y."/>
        </authorList>
    </citation>
    <scope>NUCLEOTIDE SEQUENCE [LARGE SCALE GENOMIC DNA]</scope>
    <source>
        <strain evidence="4">E18</strain>
    </source>
</reference>
<feature type="domain" description="Methyltransferase type 12" evidence="2">
    <location>
        <begin position="62"/>
        <end position="152"/>
    </location>
</feature>
<protein>
    <submittedName>
        <fullName evidence="3">GtrA-like protein</fullName>
    </submittedName>
</protein>
<name>A0A2P2D9V2_9LEPT</name>
<dbReference type="InterPro" id="IPR029063">
    <property type="entry name" value="SAM-dependent_MTases_sf"/>
</dbReference>
<gene>
    <name evidence="3" type="ORF">LPTSP2_06270</name>
</gene>
<dbReference type="PANTHER" id="PTHR43861:SF6">
    <property type="entry name" value="METHYLTRANSFERASE TYPE 11"/>
    <property type="match status" value="1"/>
</dbReference>
<proteinExistence type="predicted"/>
<evidence type="ECO:0000313" key="3">
    <source>
        <dbReference type="EMBL" id="GBF41355.1"/>
    </source>
</evidence>
<dbReference type="AlphaFoldDB" id="A0A2P2D9V2"/>
<keyword evidence="1" id="KW-0472">Membrane</keyword>
<sequence length="259" mass="29740">MNFVGFELVVFTDKSKMQIQENEFVYGYSGNGIVALETVEEAKLYNKWIAEKIEDYLGDKNLEIGAGTGTIASILSERYPLYLYEISKANNEFLKERFKDNSNIVSIGFDFLSVDETEKFSCIYSSNVLEHLEDDVHFVNKGLDLLKVGGFFVAIVPAMMVLFSSFDKSIGHYRRYTKNDIKRWKTALSNRDDIKIIASDYFNPIGAVGWYIKMKLLKQKKINKSDALLMNAIIPFVSWLDLFWFGFGQSMLIVLKKVK</sequence>
<dbReference type="CDD" id="cd02440">
    <property type="entry name" value="AdoMet_MTases"/>
    <property type="match status" value="1"/>
</dbReference>
<dbReference type="PANTHER" id="PTHR43861">
    <property type="entry name" value="TRANS-ACONITATE 2-METHYLTRANSFERASE-RELATED"/>
    <property type="match status" value="1"/>
</dbReference>
<dbReference type="InterPro" id="IPR013217">
    <property type="entry name" value="Methyltransf_12"/>
</dbReference>
<dbReference type="Proteomes" id="UP000245206">
    <property type="component" value="Unassembled WGS sequence"/>
</dbReference>
<evidence type="ECO:0000313" key="4">
    <source>
        <dbReference type="Proteomes" id="UP000245206"/>
    </source>
</evidence>